<dbReference type="Gene3D" id="3.90.950.20">
    <property type="entry name" value="CinA-like"/>
    <property type="match status" value="1"/>
</dbReference>
<protein>
    <submittedName>
        <fullName evidence="3">CinA family protein</fullName>
    </submittedName>
</protein>
<keyword evidence="4" id="KW-1185">Reference proteome</keyword>
<evidence type="ECO:0000259" key="2">
    <source>
        <dbReference type="Pfam" id="PF02464"/>
    </source>
</evidence>
<evidence type="ECO:0000313" key="4">
    <source>
        <dbReference type="Proteomes" id="UP001170379"/>
    </source>
</evidence>
<gene>
    <name evidence="3" type="ORF">C7K25_09560</name>
</gene>
<feature type="domain" description="CinA C-terminal" evidence="2">
    <location>
        <begin position="46"/>
        <end position="178"/>
    </location>
</feature>
<accession>A0ABT7C9Y5</accession>
<dbReference type="InterPro" id="IPR036653">
    <property type="entry name" value="CinA-like_C"/>
</dbReference>
<dbReference type="EMBL" id="PXVD01000014">
    <property type="protein sequence ID" value="MDJ1371609.1"/>
    <property type="molecule type" value="Genomic_DNA"/>
</dbReference>
<proteinExistence type="predicted"/>
<comment type="caution">
    <text evidence="3">The sequence shown here is derived from an EMBL/GenBank/DDBJ whole genome shotgun (WGS) entry which is preliminary data.</text>
</comment>
<name>A0ABT7C9Y5_9MICO</name>
<dbReference type="NCBIfam" id="TIGR00199">
    <property type="entry name" value="PncC_domain"/>
    <property type="match status" value="1"/>
</dbReference>
<evidence type="ECO:0000313" key="3">
    <source>
        <dbReference type="EMBL" id="MDJ1371609.1"/>
    </source>
</evidence>
<dbReference type="SUPFAM" id="SSF142433">
    <property type="entry name" value="CinA-like"/>
    <property type="match status" value="1"/>
</dbReference>
<evidence type="ECO:0000256" key="1">
    <source>
        <dbReference type="SAM" id="MobiDB-lite"/>
    </source>
</evidence>
<dbReference type="Proteomes" id="UP001170379">
    <property type="component" value="Unassembled WGS sequence"/>
</dbReference>
<organism evidence="3 4">
    <name type="scientific">Gulosibacter molinativorax</name>
    <dbReference type="NCBI Taxonomy" id="256821"/>
    <lineage>
        <taxon>Bacteria</taxon>
        <taxon>Bacillati</taxon>
        <taxon>Actinomycetota</taxon>
        <taxon>Actinomycetes</taxon>
        <taxon>Micrococcales</taxon>
        <taxon>Microbacteriaceae</taxon>
        <taxon>Gulosibacter</taxon>
    </lineage>
</organism>
<feature type="compositionally biased region" description="Low complexity" evidence="1">
    <location>
        <begin position="1"/>
        <end position="13"/>
    </location>
</feature>
<feature type="region of interest" description="Disordered" evidence="1">
    <location>
        <begin position="1"/>
        <end position="40"/>
    </location>
</feature>
<reference evidence="3" key="1">
    <citation type="submission" date="2018-03" db="EMBL/GenBank/DDBJ databases">
        <authorList>
            <person name="Nunes O.C."/>
            <person name="Lopes A.R."/>
            <person name="Froufe H."/>
            <person name="Munoz-Merida A."/>
            <person name="Barroso C."/>
            <person name="Egas C."/>
        </authorList>
    </citation>
    <scope>NUCLEOTIDE SEQUENCE</scope>
    <source>
        <strain evidence="3">ON4</strain>
    </source>
</reference>
<dbReference type="Pfam" id="PF02464">
    <property type="entry name" value="CinA"/>
    <property type="match status" value="1"/>
</dbReference>
<dbReference type="InterPro" id="IPR008136">
    <property type="entry name" value="CinA_C"/>
</dbReference>
<sequence>MAAEGDAQAAADASGVEPVQEAAGEVTPPERPTHSTVNEPSAQTLELAKLLLEANLTIAVAESLTGGALGAEIVRVPGISGSFLGGIISYQDDIKHDLLGVDKRLLKEHGAVHRDVALQMAQGVRKKFKMFGRNADIGVSTTGVAGPEPSSKDQPAGTVFVGVSSLWGDHVSQLDFSNLVRENDPVGSRQRIRFATIESAIFNVIEHLANQAEL</sequence>
<reference evidence="3" key="2">
    <citation type="journal article" date="2022" name="Sci. Rep.">
        <title>In silico prediction of the enzymes involved in the degradation of the herbicide molinate by Gulosibacter molinativorax ON4T.</title>
        <authorList>
            <person name="Lopes A.R."/>
            <person name="Bunin E."/>
            <person name="Viana A.T."/>
            <person name="Froufe H."/>
            <person name="Munoz-Merida A."/>
            <person name="Pinho D."/>
            <person name="Figueiredo J."/>
            <person name="Barroso C."/>
            <person name="Vaz-Moreira I."/>
            <person name="Bellanger X."/>
            <person name="Egas C."/>
            <person name="Nunes O.C."/>
        </authorList>
    </citation>
    <scope>NUCLEOTIDE SEQUENCE</scope>
    <source>
        <strain evidence="3">ON4</strain>
    </source>
</reference>